<evidence type="ECO:0000313" key="1">
    <source>
        <dbReference type="EMBL" id="GFD31915.1"/>
    </source>
</evidence>
<proteinExistence type="predicted"/>
<sequence length="146" mass="15124">YAGLHTVRLQMAAAGGCQTLPYRQLRTSTAGIEPRSARRLPAWFCRPRWRTASRRRHRIELSGYEVGQLGAPGGPRPRLGALAAAGAGAMLRATSPGGPAPSGLELVGRPAAALPRNLAGGTAAGGARRRRCAAPAALPRGLGRSC</sequence>
<protein>
    <submittedName>
        <fullName evidence="1">Uncharacterized protein</fullName>
    </submittedName>
</protein>
<organism evidence="1">
    <name type="scientific">Tanacetum cinerariifolium</name>
    <name type="common">Dalmatian daisy</name>
    <name type="synonym">Chrysanthemum cinerariifolium</name>
    <dbReference type="NCBI Taxonomy" id="118510"/>
    <lineage>
        <taxon>Eukaryota</taxon>
        <taxon>Viridiplantae</taxon>
        <taxon>Streptophyta</taxon>
        <taxon>Embryophyta</taxon>
        <taxon>Tracheophyta</taxon>
        <taxon>Spermatophyta</taxon>
        <taxon>Magnoliopsida</taxon>
        <taxon>eudicotyledons</taxon>
        <taxon>Gunneridae</taxon>
        <taxon>Pentapetalae</taxon>
        <taxon>asterids</taxon>
        <taxon>campanulids</taxon>
        <taxon>Asterales</taxon>
        <taxon>Asteraceae</taxon>
        <taxon>Asteroideae</taxon>
        <taxon>Anthemideae</taxon>
        <taxon>Anthemidinae</taxon>
        <taxon>Tanacetum</taxon>
    </lineage>
</organism>
<dbReference type="EMBL" id="BKCJ011418767">
    <property type="protein sequence ID" value="GFD31915.1"/>
    <property type="molecule type" value="Genomic_DNA"/>
</dbReference>
<reference evidence="1" key="1">
    <citation type="journal article" date="2019" name="Sci. Rep.">
        <title>Draft genome of Tanacetum cinerariifolium, the natural source of mosquito coil.</title>
        <authorList>
            <person name="Yamashiro T."/>
            <person name="Shiraishi A."/>
            <person name="Satake H."/>
            <person name="Nakayama K."/>
        </authorList>
    </citation>
    <scope>NUCLEOTIDE SEQUENCE</scope>
</reference>
<gene>
    <name evidence="1" type="ORF">Tci_903884</name>
</gene>
<comment type="caution">
    <text evidence="1">The sequence shown here is derived from an EMBL/GenBank/DDBJ whole genome shotgun (WGS) entry which is preliminary data.</text>
</comment>
<dbReference type="AlphaFoldDB" id="A0A699V9B5"/>
<feature type="non-terminal residue" evidence="1">
    <location>
        <position position="1"/>
    </location>
</feature>
<feature type="non-terminal residue" evidence="1">
    <location>
        <position position="146"/>
    </location>
</feature>
<name>A0A699V9B5_TANCI</name>
<accession>A0A699V9B5</accession>